<reference evidence="2 3" key="1">
    <citation type="journal article" date="2009" name="PLoS Genet.">
        <title>Adaptations to submarine hydrothermal environments exemplified by the genome of Nautilia profundicola.</title>
        <authorList>
            <person name="Campbell B.J."/>
            <person name="Smith J.L."/>
            <person name="Hanson T.E."/>
            <person name="Klotz M.G."/>
            <person name="Stein L.Y."/>
            <person name="Lee C.K."/>
            <person name="Wu D."/>
            <person name="Robinson J.M."/>
            <person name="Khouri H.M."/>
            <person name="Eisen J.A."/>
            <person name="Cary S.C."/>
        </authorList>
    </citation>
    <scope>NUCLEOTIDE SEQUENCE [LARGE SCALE GENOMIC DNA]</scope>
    <source>
        <strain evidence="3">ATCC BAA-1463 / DSM 18972 / AmH</strain>
    </source>
</reference>
<sequence length="173" mass="20568">MKLISLSGFLLLFSLNLHADLVKDYLNKKYYQICSFQNIKKYKNNEKALSIIGVSCIKVDSIYLLPYIINQLRNTSYGRKNAIYFLTILMEKKLIYSYLYDGISLKSFSFPMTDYILSYIFQALKTDNFKKVGDMIIIENKQKGITYNVYKKNDKVYIDEFKDGKLIKRRWYR</sequence>
<keyword evidence="3" id="KW-1185">Reference proteome</keyword>
<feature type="chain" id="PRO_5002888476" description="Periplasmic protein" evidence="1">
    <location>
        <begin position="20"/>
        <end position="173"/>
    </location>
</feature>
<proteinExistence type="predicted"/>
<dbReference type="KEGG" id="nam:NAMH_1371"/>
<organism evidence="2 3">
    <name type="scientific">Nautilia profundicola (strain ATCC BAA-1463 / DSM 18972 / AmH)</name>
    <dbReference type="NCBI Taxonomy" id="598659"/>
    <lineage>
        <taxon>Bacteria</taxon>
        <taxon>Pseudomonadati</taxon>
        <taxon>Campylobacterota</taxon>
        <taxon>Epsilonproteobacteria</taxon>
        <taxon>Nautiliales</taxon>
        <taxon>Nautiliaceae</taxon>
        <taxon>Nautilia</taxon>
    </lineage>
</organism>
<dbReference type="eggNOG" id="COG1619">
    <property type="taxonomic scope" value="Bacteria"/>
</dbReference>
<protein>
    <recommendedName>
        <fullName evidence="4">Periplasmic protein</fullName>
    </recommendedName>
</protein>
<dbReference type="RefSeq" id="WP_015902392.1">
    <property type="nucleotide sequence ID" value="NC_012115.1"/>
</dbReference>
<accession>B9L5X6</accession>
<gene>
    <name evidence="2" type="ordered locus">NAMH_1371</name>
</gene>
<dbReference type="HOGENOM" id="CLU_127712_0_0_7"/>
<dbReference type="Proteomes" id="UP000000448">
    <property type="component" value="Chromosome"/>
</dbReference>
<name>B9L5X6_NAUPA</name>
<keyword evidence="1" id="KW-0732">Signal</keyword>
<evidence type="ECO:0008006" key="4">
    <source>
        <dbReference type="Google" id="ProtNLM"/>
    </source>
</evidence>
<dbReference type="OrthoDB" id="5363116at2"/>
<evidence type="ECO:0000313" key="3">
    <source>
        <dbReference type="Proteomes" id="UP000000448"/>
    </source>
</evidence>
<evidence type="ECO:0000256" key="1">
    <source>
        <dbReference type="SAM" id="SignalP"/>
    </source>
</evidence>
<dbReference type="EMBL" id="CP001279">
    <property type="protein sequence ID" value="ACM93340.1"/>
    <property type="molecule type" value="Genomic_DNA"/>
</dbReference>
<dbReference type="AlphaFoldDB" id="B9L5X6"/>
<evidence type="ECO:0000313" key="2">
    <source>
        <dbReference type="EMBL" id="ACM93340.1"/>
    </source>
</evidence>
<feature type="signal peptide" evidence="1">
    <location>
        <begin position="1"/>
        <end position="19"/>
    </location>
</feature>
<dbReference type="STRING" id="598659.NAMH_1371"/>